<dbReference type="Proteomes" id="UP001597227">
    <property type="component" value="Unassembled WGS sequence"/>
</dbReference>
<proteinExistence type="predicted"/>
<dbReference type="InterPro" id="IPR000683">
    <property type="entry name" value="Gfo/Idh/MocA-like_OxRdtase_N"/>
</dbReference>
<dbReference type="RefSeq" id="WP_388035112.1">
    <property type="nucleotide sequence ID" value="NZ_JBHUEK010000007.1"/>
</dbReference>
<feature type="domain" description="GFO/IDH/MocA-like oxidoreductase" evidence="2">
    <location>
        <begin position="129"/>
        <end position="238"/>
    </location>
</feature>
<evidence type="ECO:0000259" key="1">
    <source>
        <dbReference type="Pfam" id="PF01408"/>
    </source>
</evidence>
<dbReference type="Pfam" id="PF22725">
    <property type="entry name" value="GFO_IDH_MocA_C3"/>
    <property type="match status" value="1"/>
</dbReference>
<dbReference type="Gene3D" id="3.40.50.720">
    <property type="entry name" value="NAD(P)-binding Rossmann-like Domain"/>
    <property type="match status" value="1"/>
</dbReference>
<reference evidence="4" key="1">
    <citation type="journal article" date="2019" name="Int. J. Syst. Evol. Microbiol.">
        <title>The Global Catalogue of Microorganisms (GCM) 10K type strain sequencing project: providing services to taxonomists for standard genome sequencing and annotation.</title>
        <authorList>
            <consortium name="The Broad Institute Genomics Platform"/>
            <consortium name="The Broad Institute Genome Sequencing Center for Infectious Disease"/>
            <person name="Wu L."/>
            <person name="Ma J."/>
        </authorList>
    </citation>
    <scope>NUCLEOTIDE SEQUENCE [LARGE SCALE GENOMIC DNA]</scope>
    <source>
        <strain evidence="4">CCUG 15531</strain>
    </source>
</reference>
<dbReference type="SUPFAM" id="SSF55347">
    <property type="entry name" value="Glyceraldehyde-3-phosphate dehydrogenase-like, C-terminal domain"/>
    <property type="match status" value="1"/>
</dbReference>
<sequence length="332" mass="38190">MKHIGLVGLGFIGKTHLEAYRHIENCQVTAICTRNKVEDFELLHAYNGSFVTDYEYLLRNEEIDVIDICLPTFLHEDYIIKAARAGKHIICEKPLTLTLESADRIIHEVTKNGVKLFVGHVLRFWPEYKAIKMLSETDKLKDIEIVHAKRLGQLPKWSDWFLHPEKSGGALFDLHLHDIDFVHYLIGEVESVYAVGNKNKYDAWDHVMTTLIFKNKCKAFVEASQRMTTGYPFTMSLRAQAAQGTLDFNLIAGENIENIDKGPKQLFYYNREGKSAVTFEKSDAFQNELSYFLNCIDKNQENTIVPLKDVLYTLKLLKSIEESLESGKQIYM</sequence>
<evidence type="ECO:0000313" key="4">
    <source>
        <dbReference type="Proteomes" id="UP001597227"/>
    </source>
</evidence>
<dbReference type="InterPro" id="IPR051450">
    <property type="entry name" value="Gfo/Idh/MocA_Oxidoreductases"/>
</dbReference>
<dbReference type="InterPro" id="IPR036291">
    <property type="entry name" value="NAD(P)-bd_dom_sf"/>
</dbReference>
<protein>
    <submittedName>
        <fullName evidence="3">Gfo/Idh/MocA family protein</fullName>
    </submittedName>
</protein>
<comment type="caution">
    <text evidence="3">The sequence shown here is derived from an EMBL/GenBank/DDBJ whole genome shotgun (WGS) entry which is preliminary data.</text>
</comment>
<dbReference type="PANTHER" id="PTHR43377">
    <property type="entry name" value="BILIVERDIN REDUCTASE A"/>
    <property type="match status" value="1"/>
</dbReference>
<accession>A0ABW4MJ52</accession>
<organism evidence="3 4">
    <name type="scientific">Fredinandcohnia salidurans</name>
    <dbReference type="NCBI Taxonomy" id="2595041"/>
    <lineage>
        <taxon>Bacteria</taxon>
        <taxon>Bacillati</taxon>
        <taxon>Bacillota</taxon>
        <taxon>Bacilli</taxon>
        <taxon>Bacillales</taxon>
        <taxon>Bacillaceae</taxon>
        <taxon>Fredinandcohnia</taxon>
    </lineage>
</organism>
<dbReference type="Pfam" id="PF01408">
    <property type="entry name" value="GFO_IDH_MocA"/>
    <property type="match status" value="1"/>
</dbReference>
<evidence type="ECO:0000259" key="2">
    <source>
        <dbReference type="Pfam" id="PF22725"/>
    </source>
</evidence>
<dbReference type="EMBL" id="JBHUEK010000007">
    <property type="protein sequence ID" value="MFD1777636.1"/>
    <property type="molecule type" value="Genomic_DNA"/>
</dbReference>
<dbReference type="InterPro" id="IPR055170">
    <property type="entry name" value="GFO_IDH_MocA-like_dom"/>
</dbReference>
<evidence type="ECO:0000313" key="3">
    <source>
        <dbReference type="EMBL" id="MFD1777636.1"/>
    </source>
</evidence>
<dbReference type="PANTHER" id="PTHR43377:SF1">
    <property type="entry name" value="BILIVERDIN REDUCTASE A"/>
    <property type="match status" value="1"/>
</dbReference>
<dbReference type="SUPFAM" id="SSF51735">
    <property type="entry name" value="NAD(P)-binding Rossmann-fold domains"/>
    <property type="match status" value="1"/>
</dbReference>
<keyword evidence="4" id="KW-1185">Reference proteome</keyword>
<dbReference type="Gene3D" id="3.30.360.10">
    <property type="entry name" value="Dihydrodipicolinate Reductase, domain 2"/>
    <property type="match status" value="1"/>
</dbReference>
<gene>
    <name evidence="3" type="ORF">ACFSFW_03080</name>
</gene>
<feature type="domain" description="Gfo/Idh/MocA-like oxidoreductase N-terminal" evidence="1">
    <location>
        <begin position="3"/>
        <end position="120"/>
    </location>
</feature>
<name>A0ABW4MJ52_9BACI</name>